<accession>C6LA44</accession>
<name>C6LA44_9FIRM</name>
<gene>
    <name evidence="1" type="ORF">BRYFOR_05485</name>
</gene>
<dbReference type="AlphaFoldDB" id="C6LA44"/>
<sequence length="291" mass="31027">MKPVPFPEILTPVDAVPEAVFTLDGVEGVEGAGAGAGEPELMLTDILQDAAFPEPSFAVAVTVAVPFATAVTFPLLSTEAIPVFELFHVTALFAALEGETEAASCSVCPLAVSVAEVRFRATEDTFTTAGIFTVILHEAVFFEPSFVAAVMVAVPLPLAVTFPLLSTAATFVLELFQETFLLVVPEGENDVVSCRELPADVRVAEDLFREIFFAFTTGSFTVILQEAFFFEPSFAVAVMVAVPLPTAFTFPLLLTVATFVLELFQVTDRLFALEGDTDAFSVTAAPAFFSV</sequence>
<dbReference type="EMBL" id="ACCL02000002">
    <property type="protein sequence ID" value="EET62450.1"/>
    <property type="molecule type" value="Genomic_DNA"/>
</dbReference>
<evidence type="ECO:0000313" key="1">
    <source>
        <dbReference type="EMBL" id="EET62450.1"/>
    </source>
</evidence>
<keyword evidence="2" id="KW-1185">Reference proteome</keyword>
<evidence type="ECO:0000313" key="2">
    <source>
        <dbReference type="Proteomes" id="UP000005561"/>
    </source>
</evidence>
<dbReference type="eggNOG" id="ENOG502ZP2X">
    <property type="taxonomic scope" value="Bacteria"/>
</dbReference>
<protein>
    <submittedName>
        <fullName evidence="1">Uncharacterized protein</fullName>
    </submittedName>
</protein>
<comment type="caution">
    <text evidence="1">The sequence shown here is derived from an EMBL/GenBank/DDBJ whole genome shotgun (WGS) entry which is preliminary data.</text>
</comment>
<proteinExistence type="predicted"/>
<reference evidence="1" key="1">
    <citation type="submission" date="2009-07" db="EMBL/GenBank/DDBJ databases">
        <authorList>
            <person name="Weinstock G."/>
            <person name="Sodergren E."/>
            <person name="Clifton S."/>
            <person name="Fulton L."/>
            <person name="Fulton B."/>
            <person name="Courtney L."/>
            <person name="Fronick C."/>
            <person name="Harrison M."/>
            <person name="Strong C."/>
            <person name="Farmer C."/>
            <person name="Delahaunty K."/>
            <person name="Markovic C."/>
            <person name="Hall O."/>
            <person name="Minx P."/>
            <person name="Tomlinson C."/>
            <person name="Mitreva M."/>
            <person name="Nelson J."/>
            <person name="Hou S."/>
            <person name="Wollam A."/>
            <person name="Pepin K.H."/>
            <person name="Johnson M."/>
            <person name="Bhonagiri V."/>
            <person name="Nash W.E."/>
            <person name="Warren W."/>
            <person name="Chinwalla A."/>
            <person name="Mardis E.R."/>
            <person name="Wilson R.K."/>
        </authorList>
    </citation>
    <scope>NUCLEOTIDE SEQUENCE [LARGE SCALE GENOMIC DNA]</scope>
    <source>
        <strain evidence="1">DSM 14469</strain>
    </source>
</reference>
<organism evidence="1 2">
    <name type="scientific">Marvinbryantia formatexigens DSM 14469</name>
    <dbReference type="NCBI Taxonomy" id="478749"/>
    <lineage>
        <taxon>Bacteria</taxon>
        <taxon>Bacillati</taxon>
        <taxon>Bacillota</taxon>
        <taxon>Clostridia</taxon>
        <taxon>Lachnospirales</taxon>
        <taxon>Lachnospiraceae</taxon>
        <taxon>Marvinbryantia</taxon>
    </lineage>
</organism>
<dbReference type="Proteomes" id="UP000005561">
    <property type="component" value="Unassembled WGS sequence"/>
</dbReference>